<dbReference type="RefSeq" id="WP_311664299.1">
    <property type="nucleotide sequence ID" value="NZ_JAVRHT010000028.1"/>
</dbReference>
<feature type="signal peptide" evidence="1">
    <location>
        <begin position="1"/>
        <end position="18"/>
    </location>
</feature>
<evidence type="ECO:0000313" key="2">
    <source>
        <dbReference type="EMBL" id="MDT0632428.1"/>
    </source>
</evidence>
<sequence>MPTRLWLALLLFAAPAAAQDVEPAAPDEPGVRYGAEFLATGVGARALGMGGAVVAHVGDVTAGYWNPAGLDGLRQTEGAYMHAERFDGAVSFDYAAVAVPLSDRSTVAVTLVRSAVDDIANTLDALDPATGLPRPDAADYITYFSAADHALFLSYARRVSDVLSVGASAKVVQRGIGDFASAWGYSLDVGAQLKLGGVALGIAVQDATTMNQVWSIDEALFEQLEGDERPLGLDTRVRPVLRLGAASSRALGADVALTLAADLDVAFDGFAANALNTGDVSYHPRVGGEVVYRDVLAFRAGLSDLTTNEDYGTQVTPSVGAGVRLGALSVDYGFGDFGGLTGELGQSHRVSVAYRFGEPRGR</sequence>
<dbReference type="NCBIfam" id="NF033709">
    <property type="entry name" value="PorV_fam"/>
    <property type="match status" value="1"/>
</dbReference>
<evidence type="ECO:0000256" key="1">
    <source>
        <dbReference type="SAM" id="SignalP"/>
    </source>
</evidence>
<dbReference type="Gene3D" id="2.40.160.60">
    <property type="entry name" value="Outer membrane protein transport protein (OMPP1/FadL/TodX)"/>
    <property type="match status" value="1"/>
</dbReference>
<gene>
    <name evidence="2" type="ORF">RM540_11770</name>
</gene>
<accession>A0ABU3BT09</accession>
<evidence type="ECO:0000313" key="3">
    <source>
        <dbReference type="Proteomes" id="UP001267426"/>
    </source>
</evidence>
<dbReference type="SUPFAM" id="SSF56935">
    <property type="entry name" value="Porins"/>
    <property type="match status" value="1"/>
</dbReference>
<proteinExistence type="predicted"/>
<name>A0ABU3BT09_9BACT</name>
<reference evidence="2 3" key="1">
    <citation type="submission" date="2023-09" db="EMBL/GenBank/DDBJ databases">
        <authorList>
            <person name="Rey-Velasco X."/>
        </authorList>
    </citation>
    <scope>NUCLEOTIDE SEQUENCE [LARGE SCALE GENOMIC DNA]</scope>
    <source>
        <strain evidence="2 3">F394</strain>
    </source>
</reference>
<feature type="chain" id="PRO_5045567564" evidence="1">
    <location>
        <begin position="19"/>
        <end position="362"/>
    </location>
</feature>
<protein>
    <submittedName>
        <fullName evidence="2">PorV/PorQ family protein</fullName>
    </submittedName>
</protein>
<organism evidence="2 3">
    <name type="scientific">Rubrivirga litoralis</name>
    <dbReference type="NCBI Taxonomy" id="3075598"/>
    <lineage>
        <taxon>Bacteria</taxon>
        <taxon>Pseudomonadati</taxon>
        <taxon>Rhodothermota</taxon>
        <taxon>Rhodothermia</taxon>
        <taxon>Rhodothermales</taxon>
        <taxon>Rubricoccaceae</taxon>
        <taxon>Rubrivirga</taxon>
    </lineage>
</organism>
<keyword evidence="3" id="KW-1185">Reference proteome</keyword>
<comment type="caution">
    <text evidence="2">The sequence shown here is derived from an EMBL/GenBank/DDBJ whole genome shotgun (WGS) entry which is preliminary data.</text>
</comment>
<keyword evidence="1" id="KW-0732">Signal</keyword>
<dbReference type="Proteomes" id="UP001267426">
    <property type="component" value="Unassembled WGS sequence"/>
</dbReference>
<dbReference type="EMBL" id="JAVRHT010000028">
    <property type="protein sequence ID" value="MDT0632428.1"/>
    <property type="molecule type" value="Genomic_DNA"/>
</dbReference>